<keyword evidence="3" id="KW-1185">Reference proteome</keyword>
<dbReference type="EMBL" id="JARKIB010000041">
    <property type="protein sequence ID" value="KAJ7758640.1"/>
    <property type="molecule type" value="Genomic_DNA"/>
</dbReference>
<feature type="compositionally biased region" description="Polar residues" evidence="1">
    <location>
        <begin position="79"/>
        <end position="90"/>
    </location>
</feature>
<feature type="region of interest" description="Disordered" evidence="1">
    <location>
        <begin position="166"/>
        <end position="187"/>
    </location>
</feature>
<gene>
    <name evidence="2" type="ORF">B0H16DRAFT_1457173</name>
</gene>
<evidence type="ECO:0000313" key="3">
    <source>
        <dbReference type="Proteomes" id="UP001215598"/>
    </source>
</evidence>
<feature type="compositionally biased region" description="Polar residues" evidence="1">
    <location>
        <begin position="173"/>
        <end position="184"/>
    </location>
</feature>
<comment type="caution">
    <text evidence="2">The sequence shown here is derived from an EMBL/GenBank/DDBJ whole genome shotgun (WGS) entry which is preliminary data.</text>
</comment>
<feature type="region of interest" description="Disordered" evidence="1">
    <location>
        <begin position="43"/>
        <end position="99"/>
    </location>
</feature>
<accession>A0AAD7J777</accession>
<sequence>MDASESGIASLTDVPLGQERWDVETVGVAEVLTLCGAALTRGSELGRGGGGAPGGKDSACSNGANVKEGVGNEGAATGGASSERSGPRSNRGQEDAGGIGRIGFANEVNASEAAGHEGKMTAASAAGEVDRYYFPCPCRGGGVGADASDVLSGGIDVAKSRFGVGNEGAATGGASSERSGPRSNRGQEDAEHCIWQLSLEELYTQCLSSEVDYHLISPFLQTQPGECLDSPSGCRTGAFASVPTELSCIKCKGGHLGIVLIEIL</sequence>
<name>A0AAD7J777_9AGAR</name>
<protein>
    <submittedName>
        <fullName evidence="2">Uncharacterized protein</fullName>
    </submittedName>
</protein>
<dbReference type="Proteomes" id="UP001215598">
    <property type="component" value="Unassembled WGS sequence"/>
</dbReference>
<evidence type="ECO:0000313" key="2">
    <source>
        <dbReference type="EMBL" id="KAJ7758640.1"/>
    </source>
</evidence>
<feature type="compositionally biased region" description="Gly residues" evidence="1">
    <location>
        <begin position="45"/>
        <end position="54"/>
    </location>
</feature>
<evidence type="ECO:0000256" key="1">
    <source>
        <dbReference type="SAM" id="MobiDB-lite"/>
    </source>
</evidence>
<proteinExistence type="predicted"/>
<organism evidence="2 3">
    <name type="scientific">Mycena metata</name>
    <dbReference type="NCBI Taxonomy" id="1033252"/>
    <lineage>
        <taxon>Eukaryota</taxon>
        <taxon>Fungi</taxon>
        <taxon>Dikarya</taxon>
        <taxon>Basidiomycota</taxon>
        <taxon>Agaricomycotina</taxon>
        <taxon>Agaricomycetes</taxon>
        <taxon>Agaricomycetidae</taxon>
        <taxon>Agaricales</taxon>
        <taxon>Marasmiineae</taxon>
        <taxon>Mycenaceae</taxon>
        <taxon>Mycena</taxon>
    </lineage>
</organism>
<dbReference type="AlphaFoldDB" id="A0AAD7J777"/>
<reference evidence="2" key="1">
    <citation type="submission" date="2023-03" db="EMBL/GenBank/DDBJ databases">
        <title>Massive genome expansion in bonnet fungi (Mycena s.s.) driven by repeated elements and novel gene families across ecological guilds.</title>
        <authorList>
            <consortium name="Lawrence Berkeley National Laboratory"/>
            <person name="Harder C.B."/>
            <person name="Miyauchi S."/>
            <person name="Viragh M."/>
            <person name="Kuo A."/>
            <person name="Thoen E."/>
            <person name="Andreopoulos B."/>
            <person name="Lu D."/>
            <person name="Skrede I."/>
            <person name="Drula E."/>
            <person name="Henrissat B."/>
            <person name="Morin E."/>
            <person name="Kohler A."/>
            <person name="Barry K."/>
            <person name="LaButti K."/>
            <person name="Morin E."/>
            <person name="Salamov A."/>
            <person name="Lipzen A."/>
            <person name="Mereny Z."/>
            <person name="Hegedus B."/>
            <person name="Baldrian P."/>
            <person name="Stursova M."/>
            <person name="Weitz H."/>
            <person name="Taylor A."/>
            <person name="Grigoriev I.V."/>
            <person name="Nagy L.G."/>
            <person name="Martin F."/>
            <person name="Kauserud H."/>
        </authorList>
    </citation>
    <scope>NUCLEOTIDE SEQUENCE</scope>
    <source>
        <strain evidence="2">CBHHK182m</strain>
    </source>
</reference>